<comment type="caution">
    <text evidence="1">The sequence shown here is derived from an EMBL/GenBank/DDBJ whole genome shotgun (WGS) entry which is preliminary data.</text>
</comment>
<reference evidence="1 2" key="1">
    <citation type="journal article" date="2019" name="Gigascience">
        <title>Whole-genome sequence of the oriental lung fluke Paragonimus westermani.</title>
        <authorList>
            <person name="Oey H."/>
            <person name="Zakrzewski M."/>
            <person name="Narain K."/>
            <person name="Devi K.R."/>
            <person name="Agatsuma T."/>
            <person name="Nawaratna S."/>
            <person name="Gobert G.N."/>
            <person name="Jones M.K."/>
            <person name="Ragan M.A."/>
            <person name="McManus D.P."/>
            <person name="Krause L."/>
        </authorList>
    </citation>
    <scope>NUCLEOTIDE SEQUENCE [LARGE SCALE GENOMIC DNA]</scope>
    <source>
        <strain evidence="1 2">IND2009</strain>
    </source>
</reference>
<accession>A0A5J4P4W3</accession>
<name>A0A5J4P4W3_9TREM</name>
<keyword evidence="2" id="KW-1185">Reference proteome</keyword>
<dbReference type="AlphaFoldDB" id="A0A5J4P4W3"/>
<gene>
    <name evidence="1" type="ORF">DEA37_0000599</name>
</gene>
<organism evidence="1 2">
    <name type="scientific">Paragonimus westermani</name>
    <dbReference type="NCBI Taxonomy" id="34504"/>
    <lineage>
        <taxon>Eukaryota</taxon>
        <taxon>Metazoa</taxon>
        <taxon>Spiralia</taxon>
        <taxon>Lophotrochozoa</taxon>
        <taxon>Platyhelminthes</taxon>
        <taxon>Trematoda</taxon>
        <taxon>Digenea</taxon>
        <taxon>Plagiorchiida</taxon>
        <taxon>Troglotremata</taxon>
        <taxon>Troglotrematidae</taxon>
        <taxon>Paragonimus</taxon>
    </lineage>
</organism>
<dbReference type="EMBL" id="QNGE01000023">
    <property type="protein sequence ID" value="KAA3682373.1"/>
    <property type="molecule type" value="Genomic_DNA"/>
</dbReference>
<sequence length="244" mass="28070">MHCCTSPYTGVTATANVQRALSDPCKVHFEKDEMQSENHLGPLTELMHRFYRLTSLQLQSDQFIMNRSASLQTFSWRDRTSQLERTKSVAVAYRPEGQKSPSGKTWSLWKISLRNLFRRKTDAENSRKMVSDNHLSKNEELSNRDCELFSCSNNHPVQNVHSTTPIQTIDELDASCLVQKRRTSEFLPECNKYRNPPLAFVRSRYPIQTKPISVIEQGLNMAGKYTNAEQEVFLDETGNPCFEV</sequence>
<dbReference type="Proteomes" id="UP000324629">
    <property type="component" value="Unassembled WGS sequence"/>
</dbReference>
<proteinExistence type="predicted"/>
<evidence type="ECO:0000313" key="1">
    <source>
        <dbReference type="EMBL" id="KAA3682373.1"/>
    </source>
</evidence>
<protein>
    <submittedName>
        <fullName evidence="1">Uncharacterized protein</fullName>
    </submittedName>
</protein>
<evidence type="ECO:0000313" key="2">
    <source>
        <dbReference type="Proteomes" id="UP000324629"/>
    </source>
</evidence>